<dbReference type="OrthoDB" id="1099791at2"/>
<evidence type="ECO:0000313" key="1">
    <source>
        <dbReference type="EMBL" id="SHJ71538.1"/>
    </source>
</evidence>
<dbReference type="SUPFAM" id="SSF109604">
    <property type="entry name" value="HD-domain/PDEase-like"/>
    <property type="match status" value="1"/>
</dbReference>
<proteinExistence type="predicted"/>
<organism evidence="1 2">
    <name type="scientific">Bradyrhizobium lablabi</name>
    <dbReference type="NCBI Taxonomy" id="722472"/>
    <lineage>
        <taxon>Bacteria</taxon>
        <taxon>Pseudomonadati</taxon>
        <taxon>Pseudomonadota</taxon>
        <taxon>Alphaproteobacteria</taxon>
        <taxon>Hyphomicrobiales</taxon>
        <taxon>Nitrobacteraceae</taxon>
        <taxon>Bradyrhizobium</taxon>
    </lineage>
</organism>
<evidence type="ECO:0008006" key="3">
    <source>
        <dbReference type="Google" id="ProtNLM"/>
    </source>
</evidence>
<dbReference type="AlphaFoldDB" id="A0A1M6LK83"/>
<accession>A0A1M6LK83</accession>
<dbReference type="EMBL" id="LT670844">
    <property type="protein sequence ID" value="SHJ71538.1"/>
    <property type="molecule type" value="Genomic_DNA"/>
</dbReference>
<evidence type="ECO:0000313" key="2">
    <source>
        <dbReference type="Proteomes" id="UP000189935"/>
    </source>
</evidence>
<sequence length="179" mass="20305">MTDSRGDWIQTALGRQFWPIDPRADEVFIDDIAHALSMLCRFGGHCLRFYSVAEHSVLLSRAAAPEHKLWALLHDASEAYLVDVPRPLKPFLAGYKEAEDKIMRAVCERFGLDADMPTAVKEFDGRILFDERTQNMATAPVRWSTDAAPIGVTLQYWTPLVARANFLSDFRYLTEDRAA</sequence>
<gene>
    <name evidence="1" type="ORF">SAMN05444159_1299</name>
</gene>
<protein>
    <recommendedName>
        <fullName evidence="3">Phosphohydrolase</fullName>
    </recommendedName>
</protein>
<reference evidence="1 2" key="1">
    <citation type="submission" date="2016-11" db="EMBL/GenBank/DDBJ databases">
        <authorList>
            <person name="Jaros S."/>
            <person name="Januszkiewicz K."/>
            <person name="Wedrychowicz H."/>
        </authorList>
    </citation>
    <scope>NUCLEOTIDE SEQUENCE [LARGE SCALE GENOMIC DNA]</scope>
    <source>
        <strain evidence="1 2">GAS499</strain>
    </source>
</reference>
<name>A0A1M6LK83_9BRAD</name>
<dbReference type="RefSeq" id="WP_079537436.1">
    <property type="nucleotide sequence ID" value="NZ_LT670844.1"/>
</dbReference>
<dbReference type="Gene3D" id="1.10.3210.10">
    <property type="entry name" value="Hypothetical protein af1432"/>
    <property type="match status" value="1"/>
</dbReference>
<dbReference type="Proteomes" id="UP000189935">
    <property type="component" value="Chromosome I"/>
</dbReference>